<dbReference type="EMBL" id="JXTB01000399">
    <property type="protein sequence ID" value="PON42117.1"/>
    <property type="molecule type" value="Genomic_DNA"/>
</dbReference>
<gene>
    <name evidence="1" type="ORF">PanWU01x14_284240</name>
</gene>
<name>A0A2P5AZY1_PARAD</name>
<comment type="caution">
    <text evidence="1">The sequence shown here is derived from an EMBL/GenBank/DDBJ whole genome shotgun (WGS) entry which is preliminary data.</text>
</comment>
<proteinExistence type="predicted"/>
<keyword evidence="2" id="KW-1185">Reference proteome</keyword>
<organism evidence="1 2">
    <name type="scientific">Parasponia andersonii</name>
    <name type="common">Sponia andersonii</name>
    <dbReference type="NCBI Taxonomy" id="3476"/>
    <lineage>
        <taxon>Eukaryota</taxon>
        <taxon>Viridiplantae</taxon>
        <taxon>Streptophyta</taxon>
        <taxon>Embryophyta</taxon>
        <taxon>Tracheophyta</taxon>
        <taxon>Spermatophyta</taxon>
        <taxon>Magnoliopsida</taxon>
        <taxon>eudicotyledons</taxon>
        <taxon>Gunneridae</taxon>
        <taxon>Pentapetalae</taxon>
        <taxon>rosids</taxon>
        <taxon>fabids</taxon>
        <taxon>Rosales</taxon>
        <taxon>Cannabaceae</taxon>
        <taxon>Parasponia</taxon>
    </lineage>
</organism>
<protein>
    <submittedName>
        <fullName evidence="1">Uncharacterized protein</fullName>
    </submittedName>
</protein>
<evidence type="ECO:0000313" key="2">
    <source>
        <dbReference type="Proteomes" id="UP000237105"/>
    </source>
</evidence>
<sequence length="79" mass="8793">MCLESKHFGLGNVVGGYQEGLYGIRGSENRPVESLFSFISLVDCITKGMEVFHLNLFLYAFLKATNITRDLIGMGFVKV</sequence>
<dbReference type="Proteomes" id="UP000237105">
    <property type="component" value="Unassembled WGS sequence"/>
</dbReference>
<reference evidence="2" key="1">
    <citation type="submission" date="2016-06" db="EMBL/GenBank/DDBJ databases">
        <title>Parallel loss of symbiosis genes in relatives of nitrogen-fixing non-legume Parasponia.</title>
        <authorList>
            <person name="Van Velzen R."/>
            <person name="Holmer R."/>
            <person name="Bu F."/>
            <person name="Rutten L."/>
            <person name="Van Zeijl A."/>
            <person name="Liu W."/>
            <person name="Santuari L."/>
            <person name="Cao Q."/>
            <person name="Sharma T."/>
            <person name="Shen D."/>
            <person name="Roswanjaya Y."/>
            <person name="Wardhani T."/>
            <person name="Kalhor M.S."/>
            <person name="Jansen J."/>
            <person name="Van den Hoogen J."/>
            <person name="Gungor B."/>
            <person name="Hartog M."/>
            <person name="Hontelez J."/>
            <person name="Verver J."/>
            <person name="Yang W.-C."/>
            <person name="Schijlen E."/>
            <person name="Repin R."/>
            <person name="Schilthuizen M."/>
            <person name="Schranz E."/>
            <person name="Heidstra R."/>
            <person name="Miyata K."/>
            <person name="Fedorova E."/>
            <person name="Kohlen W."/>
            <person name="Bisseling T."/>
            <person name="Smit S."/>
            <person name="Geurts R."/>
        </authorList>
    </citation>
    <scope>NUCLEOTIDE SEQUENCE [LARGE SCALE GENOMIC DNA]</scope>
    <source>
        <strain evidence="2">cv. WU1-14</strain>
    </source>
</reference>
<accession>A0A2P5AZY1</accession>
<dbReference type="AlphaFoldDB" id="A0A2P5AZY1"/>
<evidence type="ECO:0000313" key="1">
    <source>
        <dbReference type="EMBL" id="PON42117.1"/>
    </source>
</evidence>